<dbReference type="EMBL" id="UGYK01000002">
    <property type="protein sequence ID" value="SUI49246.1"/>
    <property type="molecule type" value="Genomic_DNA"/>
</dbReference>
<accession>A0A379YRM5</accession>
<keyword evidence="1" id="KW-0812">Transmembrane</keyword>
<dbReference type="AlphaFoldDB" id="A0A379YRM5"/>
<sequence>MRVPRQLPQRFTACIAIMAVLLLFVAPVVSKSLMHHQMMGGMMQTDAAMPHDMHGMAMPAAEYAGHHGMDSAEMIFCGYCELLIHVPLLLWVFVPLLWLMTRIARLPCAPRIVPPPIRRLALRPSPRGPPGQPFFPYCLIMGNAVRIAADGLPARTV</sequence>
<dbReference type="Pfam" id="PF11162">
    <property type="entry name" value="DUF2946"/>
    <property type="match status" value="1"/>
</dbReference>
<proteinExistence type="predicted"/>
<dbReference type="InterPro" id="IPR021333">
    <property type="entry name" value="DUF2946"/>
</dbReference>
<reference evidence="2 3" key="1">
    <citation type="submission" date="2018-06" db="EMBL/GenBank/DDBJ databases">
        <authorList>
            <consortium name="Pathogen Informatics"/>
            <person name="Doyle S."/>
        </authorList>
    </citation>
    <scope>NUCLEOTIDE SEQUENCE [LARGE SCALE GENOMIC DNA]</scope>
    <source>
        <strain evidence="2 3">NCTC10211</strain>
    </source>
</reference>
<feature type="transmembrane region" description="Helical" evidence="1">
    <location>
        <begin position="82"/>
        <end position="101"/>
    </location>
</feature>
<protein>
    <submittedName>
        <fullName evidence="2">Protein of uncharacterized function (DUF2946)</fullName>
    </submittedName>
</protein>
<gene>
    <name evidence="2" type="ORF">NCTC10211_02350</name>
</gene>
<dbReference type="Proteomes" id="UP000254765">
    <property type="component" value="Unassembled WGS sequence"/>
</dbReference>
<evidence type="ECO:0000256" key="1">
    <source>
        <dbReference type="SAM" id="Phobius"/>
    </source>
</evidence>
<keyword evidence="1" id="KW-1133">Transmembrane helix</keyword>
<organism evidence="2 3">
    <name type="scientific">Serratia marcescens</name>
    <dbReference type="NCBI Taxonomy" id="615"/>
    <lineage>
        <taxon>Bacteria</taxon>
        <taxon>Pseudomonadati</taxon>
        <taxon>Pseudomonadota</taxon>
        <taxon>Gammaproteobacteria</taxon>
        <taxon>Enterobacterales</taxon>
        <taxon>Yersiniaceae</taxon>
        <taxon>Serratia</taxon>
    </lineage>
</organism>
<evidence type="ECO:0000313" key="2">
    <source>
        <dbReference type="EMBL" id="SUI49246.1"/>
    </source>
</evidence>
<evidence type="ECO:0000313" key="3">
    <source>
        <dbReference type="Proteomes" id="UP000254765"/>
    </source>
</evidence>
<keyword evidence="1" id="KW-0472">Membrane</keyword>
<name>A0A379YRM5_SERMA</name>